<evidence type="ECO:0000259" key="1">
    <source>
        <dbReference type="Pfam" id="PF13280"/>
    </source>
</evidence>
<proteinExistence type="predicted"/>
<dbReference type="Pfam" id="PF19187">
    <property type="entry name" value="HTH_PafC"/>
    <property type="match status" value="1"/>
</dbReference>
<accession>A0A6J6XA47</accession>
<evidence type="ECO:0000313" key="3">
    <source>
        <dbReference type="EMBL" id="CAB4793095.1"/>
    </source>
</evidence>
<dbReference type="PROSITE" id="PS52050">
    <property type="entry name" value="WYL"/>
    <property type="match status" value="1"/>
</dbReference>
<dbReference type="PIRSF" id="PIRSF016838">
    <property type="entry name" value="PafC"/>
    <property type="match status" value="1"/>
</dbReference>
<dbReference type="EMBL" id="CAFAAE010000101">
    <property type="protein sequence ID" value="CAB4793095.1"/>
    <property type="molecule type" value="Genomic_DNA"/>
</dbReference>
<dbReference type="PANTHER" id="PTHR34580">
    <property type="match status" value="1"/>
</dbReference>
<gene>
    <name evidence="3" type="ORF">UFOPK2982_00719</name>
</gene>
<protein>
    <submittedName>
        <fullName evidence="3">Unannotated protein</fullName>
    </submittedName>
</protein>
<name>A0A6J6XA47_9ZZZZ</name>
<evidence type="ECO:0000259" key="2">
    <source>
        <dbReference type="Pfam" id="PF19187"/>
    </source>
</evidence>
<dbReference type="PANTHER" id="PTHR34580:SF1">
    <property type="entry name" value="PROTEIN PAFC"/>
    <property type="match status" value="1"/>
</dbReference>
<dbReference type="InterPro" id="IPR043839">
    <property type="entry name" value="PafC_HTH"/>
</dbReference>
<dbReference type="AlphaFoldDB" id="A0A6J6XA47"/>
<dbReference type="InterPro" id="IPR028349">
    <property type="entry name" value="PafC-like"/>
</dbReference>
<feature type="domain" description="WYL" evidence="1">
    <location>
        <begin position="141"/>
        <end position="206"/>
    </location>
</feature>
<reference evidence="3" key="1">
    <citation type="submission" date="2020-05" db="EMBL/GenBank/DDBJ databases">
        <authorList>
            <person name="Chiriac C."/>
            <person name="Salcher M."/>
            <person name="Ghai R."/>
            <person name="Kavagutti S V."/>
        </authorList>
    </citation>
    <scope>NUCLEOTIDE SEQUENCE</scope>
</reference>
<dbReference type="InterPro" id="IPR051534">
    <property type="entry name" value="CBASS_pafABC_assoc_protein"/>
</dbReference>
<dbReference type="Pfam" id="PF13280">
    <property type="entry name" value="WYL"/>
    <property type="match status" value="1"/>
</dbReference>
<sequence length="307" mass="34534">MDKPLTRTARLLDLVPFILSHQGIAVSELAKEFGVTENEIAADLELVFMCGLPQYTDLELIDLSFESGSVTVREPQNLDKPRRLNGEELSILVMGLDVLKGQLQDPIKVEKISELQHRLKALLQNISGANVLYVDERDLPFLSIINDAIRSNGRLEITYLNISKDEVTSRRISPIEVFQQGDEFLLLTWCYKSKANRTFAISRILSCAKFDNPSITKEDVIAEGELEDSGAIEITFKYDRAALSFIEAVKERLIQHDEVGKVAVIEVWDSEWMLRNVMANSSHLTILEPKALSVAISNRAKLALSNY</sequence>
<organism evidence="3">
    <name type="scientific">freshwater metagenome</name>
    <dbReference type="NCBI Taxonomy" id="449393"/>
    <lineage>
        <taxon>unclassified sequences</taxon>
        <taxon>metagenomes</taxon>
        <taxon>ecological metagenomes</taxon>
    </lineage>
</organism>
<dbReference type="InterPro" id="IPR026881">
    <property type="entry name" value="WYL_dom"/>
</dbReference>
<feature type="domain" description="PafC HTH" evidence="2">
    <location>
        <begin position="7"/>
        <end position="120"/>
    </location>
</feature>